<sequence length="794" mass="85364">MNDYVPAPTLDWVRNCNPRILDRYADEWEKIGADLEQVYQKYVDAVVKVDGTYWEGKAAIAAHDRATGDYKTIQTLSDKLTALANQLRQGHGAINEPLQRARGYLSECEHNGWSVTPMLTVIGSGEVQKLADMNRDLHEAAQSALNADIALQDALNGAKKDLAIAFTSAAALGADQAKADGQHLVSDPTHMTEAEIQRLIDAGRLTPEQIAALHSGGTATIPAAQMEYLNQISRSLDGNSPQEIQQIMDKLPPDAQRGLANSLQLISTSTVTAGVTGDPKIPEHGGENLLPKKMRESLDRTDLTKTTWSTSGGPIASKYIELNGVADNQAIAKIAGSADPNLRAGSELDKKVLDVGAKYLQAQTEWEQTPDNKLVGFTVDGRGADPGSKITDDMFKAVGDDKAAVQHLVVGSDGKPNAQFFHDALTHQWKDHGDAVSSLFKFSDQNVTPIDSQRQASIMSAFGQFAAGDNAPSHIAGGDDKWKLYDIPGTDHKNVGQLNPNLVRALSVGMSPYVNDLINPGNPSLDGFNVGDGSGRSWTDPGGNNTFTGSKNIFALMDTDKAAGDNLNARALEESFERQALVGHNPNDPQARNYLLNAGQLQGLVDAGLRDEISSEVTDNNQVAQDVYNRKKLIYDTVKTAIGTSVPIGDGDDKITLKLPGSDGVSKMLGLGGDPLKDAIIGPAPTAGNNDIGLNPPNFDRQAYNVLANADVPENLRQQYPRLFNADGSLRSWPDINSTPYNARETGGSSPNEDITALFNQLGRPNDGHQTAMKDGYDIVTGDHRQGDDRPTRK</sequence>
<evidence type="ECO:0000256" key="1">
    <source>
        <dbReference type="SAM" id="MobiDB-lite"/>
    </source>
</evidence>
<dbReference type="EMBL" id="LWGR01000010">
    <property type="protein sequence ID" value="KZM71927.1"/>
    <property type="molecule type" value="Genomic_DNA"/>
</dbReference>
<organism evidence="3 4">
    <name type="scientific">Nocardia terpenica</name>
    <dbReference type="NCBI Taxonomy" id="455432"/>
    <lineage>
        <taxon>Bacteria</taxon>
        <taxon>Bacillati</taxon>
        <taxon>Actinomycetota</taxon>
        <taxon>Actinomycetes</taxon>
        <taxon>Mycobacteriales</taxon>
        <taxon>Nocardiaceae</taxon>
        <taxon>Nocardia</taxon>
    </lineage>
</organism>
<dbReference type="InterPro" id="IPR057037">
    <property type="entry name" value="TPR_rep_actino"/>
</dbReference>
<dbReference type="Proteomes" id="UP000076512">
    <property type="component" value="Unassembled WGS sequence"/>
</dbReference>
<dbReference type="InterPro" id="IPR036689">
    <property type="entry name" value="ESAT-6-like_sf"/>
</dbReference>
<protein>
    <recommendedName>
        <fullName evidence="2">TPR repeat domain-containing protein</fullName>
    </recommendedName>
</protein>
<feature type="compositionally biased region" description="Basic and acidic residues" evidence="1">
    <location>
        <begin position="775"/>
        <end position="794"/>
    </location>
</feature>
<keyword evidence="4" id="KW-1185">Reference proteome</keyword>
<proteinExistence type="predicted"/>
<evidence type="ECO:0000313" key="3">
    <source>
        <dbReference type="EMBL" id="KZM71927.1"/>
    </source>
</evidence>
<name>A0A164L1P3_9NOCA</name>
<evidence type="ECO:0000259" key="2">
    <source>
        <dbReference type="Pfam" id="PF23275"/>
    </source>
</evidence>
<evidence type="ECO:0000313" key="4">
    <source>
        <dbReference type="Proteomes" id="UP000076512"/>
    </source>
</evidence>
<dbReference type="SUPFAM" id="SSF140453">
    <property type="entry name" value="EsxAB dimer-like"/>
    <property type="match status" value="1"/>
</dbReference>
<gene>
    <name evidence="3" type="ORF">AWN90_37370</name>
</gene>
<feature type="domain" description="TPR repeat" evidence="2">
    <location>
        <begin position="202"/>
        <end position="442"/>
    </location>
</feature>
<dbReference type="STRING" id="455432.AWN90_37370"/>
<dbReference type="Pfam" id="PF23275">
    <property type="entry name" value="TPR_23"/>
    <property type="match status" value="1"/>
</dbReference>
<feature type="region of interest" description="Disordered" evidence="1">
    <location>
        <begin position="764"/>
        <end position="794"/>
    </location>
</feature>
<comment type="caution">
    <text evidence="3">The sequence shown here is derived from an EMBL/GenBank/DDBJ whole genome shotgun (WGS) entry which is preliminary data.</text>
</comment>
<reference evidence="3 4" key="1">
    <citation type="submission" date="2016-04" db="EMBL/GenBank/DDBJ databases">
        <authorList>
            <person name="Evans L.H."/>
            <person name="Alamgir A."/>
            <person name="Owens N."/>
            <person name="Weber N.D."/>
            <person name="Virtaneva K."/>
            <person name="Barbian K."/>
            <person name="Babar A."/>
            <person name="Rosenke K."/>
        </authorList>
    </citation>
    <scope>NUCLEOTIDE SEQUENCE [LARGE SCALE GENOMIC DNA]</scope>
    <source>
        <strain evidence="3 4">IFM 0406</strain>
    </source>
</reference>
<accession>A0A164L1P3</accession>
<dbReference type="AlphaFoldDB" id="A0A164L1P3"/>